<dbReference type="Proteomes" id="UP000179807">
    <property type="component" value="Unassembled WGS sequence"/>
</dbReference>
<dbReference type="RefSeq" id="XP_068363185.1">
    <property type="nucleotide sequence ID" value="XM_068501634.1"/>
</dbReference>
<keyword evidence="1" id="KW-0812">Transmembrane</keyword>
<feature type="transmembrane region" description="Helical" evidence="1">
    <location>
        <begin position="195"/>
        <end position="217"/>
    </location>
</feature>
<feature type="transmembrane region" description="Helical" evidence="1">
    <location>
        <begin position="332"/>
        <end position="350"/>
    </location>
</feature>
<name>A0A1J4KF12_9EUKA</name>
<sequence>MNLRENSVKLQQVELNDSPSENGNFFLDLASITTFKTLGIIYIGFLLIHAFAAFIAPPNSTESTRFYPIQYDPTTKFVEVDVTLAKLSPRNRLVTVHSQVSRKEANGEESVKLSISLSSSFNKNYINMKYIEPVNIEETVTFRGSDKLSSSFLVFNKTVDNFDLVTIRLNIEADYQNIDGFNFKWTSLNPNAGRFIGFAKISSAFFIIYILVFFIPLIKFEIEPFTQKFVLFLMICALLSSIPVTLFNFDNISAFYEFASLSIFVTVLRIFSVTQIQIPQSQYLKPDKNKTLIISFVLGISTLVDVFARYSRYLIQDKPIEFQFFISNIEKLNILFNLIISICLLIYGVLSHNSNSRRSFLFSSFLILLAIVELATEVLAPILKLNVVNIWPPMIFIAFNTVSAIFLAFLFHPAEDLQYQGVGRADNGNSLQIEDAQDPGNLFDDDEN</sequence>
<feature type="transmembrane region" description="Helical" evidence="1">
    <location>
        <begin position="390"/>
        <end position="411"/>
    </location>
</feature>
<organism evidence="2 3">
    <name type="scientific">Tritrichomonas foetus</name>
    <dbReference type="NCBI Taxonomy" id="1144522"/>
    <lineage>
        <taxon>Eukaryota</taxon>
        <taxon>Metamonada</taxon>
        <taxon>Parabasalia</taxon>
        <taxon>Tritrichomonadida</taxon>
        <taxon>Tritrichomonadidae</taxon>
        <taxon>Tritrichomonas</taxon>
    </lineage>
</organism>
<keyword evidence="1" id="KW-1133">Transmembrane helix</keyword>
<dbReference type="AlphaFoldDB" id="A0A1J4KF12"/>
<keyword evidence="3" id="KW-1185">Reference proteome</keyword>
<evidence type="ECO:0008006" key="4">
    <source>
        <dbReference type="Google" id="ProtNLM"/>
    </source>
</evidence>
<proteinExistence type="predicted"/>
<dbReference type="GeneID" id="94836338"/>
<feature type="transmembrane region" description="Helical" evidence="1">
    <location>
        <begin position="37"/>
        <end position="56"/>
    </location>
</feature>
<gene>
    <name evidence="2" type="ORF">TRFO_20857</name>
</gene>
<evidence type="ECO:0000313" key="2">
    <source>
        <dbReference type="EMBL" id="OHT10049.1"/>
    </source>
</evidence>
<comment type="caution">
    <text evidence="2">The sequence shown here is derived from an EMBL/GenBank/DDBJ whole genome shotgun (WGS) entry which is preliminary data.</text>
</comment>
<feature type="transmembrane region" description="Helical" evidence="1">
    <location>
        <begin position="253"/>
        <end position="271"/>
    </location>
</feature>
<evidence type="ECO:0000256" key="1">
    <source>
        <dbReference type="SAM" id="Phobius"/>
    </source>
</evidence>
<feature type="transmembrane region" description="Helical" evidence="1">
    <location>
        <begin position="292"/>
        <end position="312"/>
    </location>
</feature>
<dbReference type="VEuPathDB" id="TrichDB:TRFO_20857"/>
<reference evidence="2" key="1">
    <citation type="submission" date="2016-10" db="EMBL/GenBank/DDBJ databases">
        <authorList>
            <person name="Benchimol M."/>
            <person name="Almeida L.G."/>
            <person name="Vasconcelos A.T."/>
            <person name="Perreira-Neves A."/>
            <person name="Rosa I.A."/>
            <person name="Tasca T."/>
            <person name="Bogo M.R."/>
            <person name="de Souza W."/>
        </authorList>
    </citation>
    <scope>NUCLEOTIDE SEQUENCE [LARGE SCALE GENOMIC DNA]</scope>
    <source>
        <strain evidence="2">K</strain>
    </source>
</reference>
<dbReference type="EMBL" id="MLAK01000623">
    <property type="protein sequence ID" value="OHT10049.1"/>
    <property type="molecule type" value="Genomic_DNA"/>
</dbReference>
<feature type="transmembrane region" description="Helical" evidence="1">
    <location>
        <begin position="229"/>
        <end position="247"/>
    </location>
</feature>
<protein>
    <recommendedName>
        <fullName evidence="4">Transmembrane protein</fullName>
    </recommendedName>
</protein>
<feature type="transmembrane region" description="Helical" evidence="1">
    <location>
        <begin position="362"/>
        <end position="384"/>
    </location>
</feature>
<keyword evidence="1" id="KW-0472">Membrane</keyword>
<evidence type="ECO:0000313" key="3">
    <source>
        <dbReference type="Proteomes" id="UP000179807"/>
    </source>
</evidence>
<accession>A0A1J4KF12</accession>